<keyword evidence="4" id="KW-0597">Phosphoprotein</keyword>
<dbReference type="RefSeq" id="WP_206253992.1">
    <property type="nucleotide sequence ID" value="NZ_CP071060.1"/>
</dbReference>
<comment type="subcellular location">
    <subcellularLocation>
        <location evidence="2">Membrane</location>
    </subcellularLocation>
</comment>
<dbReference type="Pfam" id="PF08521">
    <property type="entry name" value="2CSK_N"/>
    <property type="match status" value="1"/>
</dbReference>
<dbReference type="SMART" id="SM00387">
    <property type="entry name" value="HATPase_c"/>
    <property type="match status" value="1"/>
</dbReference>
<evidence type="ECO:0000256" key="7">
    <source>
        <dbReference type="ARBA" id="ARBA00022777"/>
    </source>
</evidence>
<dbReference type="PRINTS" id="PR00344">
    <property type="entry name" value="BCTRLSENSOR"/>
</dbReference>
<keyword evidence="6 11" id="KW-0812">Transmembrane</keyword>
<evidence type="ECO:0000256" key="1">
    <source>
        <dbReference type="ARBA" id="ARBA00000085"/>
    </source>
</evidence>
<gene>
    <name evidence="14" type="ORF">JY500_17585</name>
</gene>
<dbReference type="CDD" id="cd00082">
    <property type="entry name" value="HisKA"/>
    <property type="match status" value="1"/>
</dbReference>
<evidence type="ECO:0000256" key="11">
    <source>
        <dbReference type="SAM" id="Phobius"/>
    </source>
</evidence>
<name>A0ABX7M9V0_9RHOO</name>
<dbReference type="InterPro" id="IPR004358">
    <property type="entry name" value="Sig_transdc_His_kin-like_C"/>
</dbReference>
<keyword evidence="15" id="KW-1185">Reference proteome</keyword>
<dbReference type="GO" id="GO:0016301">
    <property type="term" value="F:kinase activity"/>
    <property type="evidence" value="ECO:0007669"/>
    <property type="project" value="UniProtKB-KW"/>
</dbReference>
<feature type="transmembrane region" description="Helical" evidence="11">
    <location>
        <begin position="161"/>
        <end position="188"/>
    </location>
</feature>
<dbReference type="InterPro" id="IPR036890">
    <property type="entry name" value="HATPase_C_sf"/>
</dbReference>
<evidence type="ECO:0000256" key="9">
    <source>
        <dbReference type="ARBA" id="ARBA00023012"/>
    </source>
</evidence>
<dbReference type="Gene3D" id="1.10.287.130">
    <property type="match status" value="1"/>
</dbReference>
<organism evidence="14 15">
    <name type="scientific">Niveibacterium microcysteis</name>
    <dbReference type="NCBI Taxonomy" id="2811415"/>
    <lineage>
        <taxon>Bacteria</taxon>
        <taxon>Pseudomonadati</taxon>
        <taxon>Pseudomonadota</taxon>
        <taxon>Betaproteobacteria</taxon>
        <taxon>Rhodocyclales</taxon>
        <taxon>Rhodocyclaceae</taxon>
        <taxon>Niveibacterium</taxon>
    </lineage>
</organism>
<dbReference type="EMBL" id="CP071060">
    <property type="protein sequence ID" value="QSI76262.1"/>
    <property type="molecule type" value="Genomic_DNA"/>
</dbReference>
<keyword evidence="5" id="KW-0808">Transferase</keyword>
<reference evidence="14 15" key="1">
    <citation type="submission" date="2021-02" db="EMBL/GenBank/DDBJ databases">
        <title>Niveibacterium changnyeongensis HC41.</title>
        <authorList>
            <person name="Kang M."/>
        </authorList>
    </citation>
    <scope>NUCLEOTIDE SEQUENCE [LARGE SCALE GENOMIC DNA]</scope>
    <source>
        <strain evidence="14 15">HC41</strain>
    </source>
</reference>
<dbReference type="InterPro" id="IPR013727">
    <property type="entry name" value="2CSK_N"/>
</dbReference>
<evidence type="ECO:0000259" key="12">
    <source>
        <dbReference type="PROSITE" id="PS50109"/>
    </source>
</evidence>
<keyword evidence="9" id="KW-0902">Two-component regulatory system</keyword>
<evidence type="ECO:0000256" key="3">
    <source>
        <dbReference type="ARBA" id="ARBA00012438"/>
    </source>
</evidence>
<dbReference type="SMART" id="SM00388">
    <property type="entry name" value="HisKA"/>
    <property type="match status" value="1"/>
</dbReference>
<dbReference type="PANTHER" id="PTHR45436:SF1">
    <property type="entry name" value="SENSOR PROTEIN QSEC"/>
    <property type="match status" value="1"/>
</dbReference>
<comment type="catalytic activity">
    <reaction evidence="1">
        <text>ATP + protein L-histidine = ADP + protein N-phospho-L-histidine.</text>
        <dbReference type="EC" id="2.7.13.3"/>
    </reaction>
</comment>
<dbReference type="InterPro" id="IPR003660">
    <property type="entry name" value="HAMP_dom"/>
</dbReference>
<evidence type="ECO:0000256" key="5">
    <source>
        <dbReference type="ARBA" id="ARBA00022679"/>
    </source>
</evidence>
<feature type="transmembrane region" description="Helical" evidence="11">
    <location>
        <begin position="12"/>
        <end position="32"/>
    </location>
</feature>
<dbReference type="InterPro" id="IPR036097">
    <property type="entry name" value="HisK_dim/P_sf"/>
</dbReference>
<dbReference type="InterPro" id="IPR050428">
    <property type="entry name" value="TCS_sensor_his_kinase"/>
</dbReference>
<sequence length="463" mass="49962">MHERRAPLALRGRLLAVLALPLLVLMVIGTVADYRQASRVANEAYDHSLASTAVALASRLDDEDGDVDVDLPKQAEAVLRADSVDKVFLLVADPQGRIRAGDKELLPFVADVESPTPAFRTLRIGHDKVRVAALRHRTGRTVATVVVAETLLKRERAARQIVVTTILANLAQTLAALAILFFGVRYALRPLDAVSEQVARRSPDKLDPIPDDDAPREIRPLLAAINRLMHSLSEAGIAQRAFISNAAHQLRTPITGLQTQLELAADSLPAEARPRIARLLAATSKLAHLTHQLLALARSAPEATDPARHQIVALDQLLEEAATDFVDRALAHQIDLGFAPAPAAVRGSQWLLKELLANLIDNALQYCPPGAHVTARCGSAADGSAWLEVEDDGPGIPESLRERIFERFFRLATDQEQGSGLGLAIVKEVALRHGAEVQVLTPAGGQGVCFRIRFPQQVLAIGG</sequence>
<evidence type="ECO:0000256" key="10">
    <source>
        <dbReference type="ARBA" id="ARBA00023136"/>
    </source>
</evidence>
<feature type="domain" description="Histidine kinase" evidence="12">
    <location>
        <begin position="245"/>
        <end position="458"/>
    </location>
</feature>
<evidence type="ECO:0000256" key="4">
    <source>
        <dbReference type="ARBA" id="ARBA00022553"/>
    </source>
</evidence>
<proteinExistence type="predicted"/>
<dbReference type="InterPro" id="IPR003594">
    <property type="entry name" value="HATPase_dom"/>
</dbReference>
<dbReference type="PROSITE" id="PS50885">
    <property type="entry name" value="HAMP"/>
    <property type="match status" value="1"/>
</dbReference>
<dbReference type="EC" id="2.7.13.3" evidence="3"/>
<dbReference type="Proteomes" id="UP000663570">
    <property type="component" value="Chromosome"/>
</dbReference>
<dbReference type="Gene3D" id="3.30.565.10">
    <property type="entry name" value="Histidine kinase-like ATPase, C-terminal domain"/>
    <property type="match status" value="1"/>
</dbReference>
<dbReference type="SUPFAM" id="SSF55874">
    <property type="entry name" value="ATPase domain of HSP90 chaperone/DNA topoisomerase II/histidine kinase"/>
    <property type="match status" value="1"/>
</dbReference>
<keyword evidence="8 11" id="KW-1133">Transmembrane helix</keyword>
<dbReference type="SUPFAM" id="SSF47384">
    <property type="entry name" value="Homodimeric domain of signal transducing histidine kinase"/>
    <property type="match status" value="1"/>
</dbReference>
<dbReference type="Pfam" id="PF00512">
    <property type="entry name" value="HisKA"/>
    <property type="match status" value="1"/>
</dbReference>
<protein>
    <recommendedName>
        <fullName evidence="3">histidine kinase</fullName>
        <ecNumber evidence="3">2.7.13.3</ecNumber>
    </recommendedName>
</protein>
<evidence type="ECO:0000256" key="6">
    <source>
        <dbReference type="ARBA" id="ARBA00022692"/>
    </source>
</evidence>
<evidence type="ECO:0000256" key="2">
    <source>
        <dbReference type="ARBA" id="ARBA00004370"/>
    </source>
</evidence>
<keyword evidence="7 14" id="KW-0418">Kinase</keyword>
<dbReference type="InterPro" id="IPR003661">
    <property type="entry name" value="HisK_dim/P_dom"/>
</dbReference>
<dbReference type="Pfam" id="PF02518">
    <property type="entry name" value="HATPase_c"/>
    <property type="match status" value="1"/>
</dbReference>
<feature type="domain" description="HAMP" evidence="13">
    <location>
        <begin position="185"/>
        <end position="237"/>
    </location>
</feature>
<evidence type="ECO:0000256" key="8">
    <source>
        <dbReference type="ARBA" id="ARBA00022989"/>
    </source>
</evidence>
<evidence type="ECO:0000313" key="14">
    <source>
        <dbReference type="EMBL" id="QSI76262.1"/>
    </source>
</evidence>
<evidence type="ECO:0000259" key="13">
    <source>
        <dbReference type="PROSITE" id="PS50885"/>
    </source>
</evidence>
<dbReference type="PANTHER" id="PTHR45436">
    <property type="entry name" value="SENSOR HISTIDINE KINASE YKOH"/>
    <property type="match status" value="1"/>
</dbReference>
<evidence type="ECO:0000313" key="15">
    <source>
        <dbReference type="Proteomes" id="UP000663570"/>
    </source>
</evidence>
<dbReference type="PROSITE" id="PS50109">
    <property type="entry name" value="HIS_KIN"/>
    <property type="match status" value="1"/>
</dbReference>
<dbReference type="CDD" id="cd00075">
    <property type="entry name" value="HATPase"/>
    <property type="match status" value="1"/>
</dbReference>
<accession>A0ABX7M9V0</accession>
<keyword evidence="10 11" id="KW-0472">Membrane</keyword>
<dbReference type="InterPro" id="IPR005467">
    <property type="entry name" value="His_kinase_dom"/>
</dbReference>